<proteinExistence type="predicted"/>
<accession>A0AC60VZM8</accession>
<dbReference type="EMBL" id="JACEMZ010000041">
    <property type="protein sequence ID" value="MBA4452751.1"/>
    <property type="molecule type" value="Genomic_DNA"/>
</dbReference>
<protein>
    <submittedName>
        <fullName evidence="1">Multicopper oxidase domain-containing protein</fullName>
    </submittedName>
</protein>
<comment type="caution">
    <text evidence="1">The sequence shown here is derived from an EMBL/GenBank/DDBJ whole genome shotgun (WGS) entry which is preliminary data.</text>
</comment>
<evidence type="ECO:0000313" key="1">
    <source>
        <dbReference type="EMBL" id="MBA4452751.1"/>
    </source>
</evidence>
<reference evidence="1 2" key="1">
    <citation type="journal article" date="2020" name="Appl. Environ. Microbiol.">
        <title>Genomic Characteristics of a Novel Species of Ammonia-Oxidizing Archaea from the Jiulong River Estuary.</title>
        <authorList>
            <person name="Zou D."/>
            <person name="Wan R."/>
            <person name="Han L."/>
            <person name="Xu M.N."/>
            <person name="Liu Y."/>
            <person name="Liu H."/>
            <person name="Kao S.J."/>
            <person name="Li M."/>
        </authorList>
    </citation>
    <scope>NUCLEOTIDE SEQUENCE [LARGE SCALE GENOMIC DNA]</scope>
    <source>
        <strain evidence="1">W1bin1</strain>
    </source>
</reference>
<gene>
    <name evidence="1" type="ORF">H2B03_06260</name>
</gene>
<organism evidence="1 2">
    <name type="scientific">Candidatus Nitrosomaritimum aestuariumsis</name>
    <dbReference type="NCBI Taxonomy" id="3342354"/>
    <lineage>
        <taxon>Archaea</taxon>
        <taxon>Nitrososphaerota</taxon>
        <taxon>Nitrososphaeria</taxon>
        <taxon>Nitrosopumilales</taxon>
        <taxon>Nitrosopumilaceae</taxon>
        <taxon>Candidatus Nitrosomaritimum</taxon>
    </lineage>
</organism>
<sequence length="341" mass="37593">MDIKYGLIAIPVVIAIFAIAIAGNEPFLPEIDSKVQEVSKIQPQIADAEEQKVRDYTLVIEATDFEVSPTAVWHAWTFNGTIPAPTLRVQEGELLRVRVINNHNLTHSFHAHMADYDPKHDGSPINTITGVGAGSMIPPGGEWTYEYNVNTSGTTFFHDHAASEGLGIKDHILQGLYGSIIIERDPPKTFIDRDIVIVMSEIGYDVERKSKGPVPFYIMNGKGVPGGEKALEEIFKEKGLDGVVEQFNKTIPVHYAKVGETVQFHVINLGEQIHSFHLHGNKMISSTNDRGSVITSQTLPLVQGTLETFIITPDKPAIWLFHCHVVGHADAGMIGLFIVEE</sequence>
<evidence type="ECO:0000313" key="2">
    <source>
        <dbReference type="Proteomes" id="UP000559653"/>
    </source>
</evidence>
<dbReference type="Proteomes" id="UP000559653">
    <property type="component" value="Unassembled WGS sequence"/>
</dbReference>
<name>A0AC60VZM8_9ARCH</name>